<dbReference type="GO" id="GO:0005886">
    <property type="term" value="C:plasma membrane"/>
    <property type="evidence" value="ECO:0007669"/>
    <property type="project" value="UniProtKB-SubCell"/>
</dbReference>
<dbReference type="InterPro" id="IPR037185">
    <property type="entry name" value="EmrE-like"/>
</dbReference>
<evidence type="ECO:0000256" key="2">
    <source>
        <dbReference type="ARBA" id="ARBA00007362"/>
    </source>
</evidence>
<gene>
    <name evidence="9" type="ORF">CYJ25_04735</name>
</gene>
<feature type="transmembrane region" description="Helical" evidence="7">
    <location>
        <begin position="7"/>
        <end position="27"/>
    </location>
</feature>
<feature type="transmembrane region" description="Helical" evidence="7">
    <location>
        <begin position="66"/>
        <end position="87"/>
    </location>
</feature>
<comment type="caution">
    <text evidence="9">The sequence shown here is derived from an EMBL/GenBank/DDBJ whole genome shotgun (WGS) entry which is preliminary data.</text>
</comment>
<protein>
    <submittedName>
        <fullName evidence="9">EamA family transporter</fullName>
    </submittedName>
</protein>
<evidence type="ECO:0000256" key="3">
    <source>
        <dbReference type="ARBA" id="ARBA00022475"/>
    </source>
</evidence>
<evidence type="ECO:0000313" key="10">
    <source>
        <dbReference type="Proteomes" id="UP000234545"/>
    </source>
</evidence>
<sequence>MKTRIDAIPMLALMCVTAIWGSTFFIIKGILTSIPTLDFLGVRFFIAGLVIIVLRGRKLLRASVTTWKRGLMAGVVFAVAQIVQTIGLETADASVSGFITGMYVILTPLLLFIAFRTPISKPVAFALVLAFTGLSILSLNGFSVGRGEGLTFISAVLFAVHIVLLDQWAGQESGLDLAAIQLIALGVICGVSALPGGVVLPSGINGWAVMIYMALIAGIVTVGLQTWAQSRIPATSAAVIMTTEPVFAAIFAILFGGEHLTWRLFAGGSLVVGAMLLAELAPRKSLTADGGVAVWEDSDSVS</sequence>
<feature type="transmembrane region" description="Helical" evidence="7">
    <location>
        <begin position="177"/>
        <end position="198"/>
    </location>
</feature>
<dbReference type="InterPro" id="IPR000620">
    <property type="entry name" value="EamA_dom"/>
</dbReference>
<dbReference type="SUPFAM" id="SSF103481">
    <property type="entry name" value="Multidrug resistance efflux transporter EmrE"/>
    <property type="match status" value="2"/>
</dbReference>
<organism evidence="9 10">
    <name type="scientific">Schaalia turicensis</name>
    <dbReference type="NCBI Taxonomy" id="131111"/>
    <lineage>
        <taxon>Bacteria</taxon>
        <taxon>Bacillati</taxon>
        <taxon>Actinomycetota</taxon>
        <taxon>Actinomycetes</taxon>
        <taxon>Actinomycetales</taxon>
        <taxon>Actinomycetaceae</taxon>
        <taxon>Schaalia</taxon>
    </lineage>
</organism>
<feature type="transmembrane region" description="Helical" evidence="7">
    <location>
        <begin position="33"/>
        <end position="54"/>
    </location>
</feature>
<dbReference type="Proteomes" id="UP000234545">
    <property type="component" value="Unassembled WGS sequence"/>
</dbReference>
<dbReference type="OrthoDB" id="3182968at2"/>
<dbReference type="PANTHER" id="PTHR42920:SF5">
    <property type="entry name" value="EAMA DOMAIN-CONTAINING PROTEIN"/>
    <property type="match status" value="1"/>
</dbReference>
<feature type="transmembrane region" description="Helical" evidence="7">
    <location>
        <begin position="236"/>
        <end position="254"/>
    </location>
</feature>
<evidence type="ECO:0000256" key="4">
    <source>
        <dbReference type="ARBA" id="ARBA00022692"/>
    </source>
</evidence>
<name>A0A2I1I572_9ACTO</name>
<keyword evidence="6 7" id="KW-0472">Membrane</keyword>
<keyword evidence="5 7" id="KW-1133">Transmembrane helix</keyword>
<feature type="transmembrane region" description="Helical" evidence="7">
    <location>
        <begin position="149"/>
        <end position="165"/>
    </location>
</feature>
<evidence type="ECO:0000256" key="5">
    <source>
        <dbReference type="ARBA" id="ARBA00022989"/>
    </source>
</evidence>
<evidence type="ECO:0000313" key="9">
    <source>
        <dbReference type="EMBL" id="PKY66285.1"/>
    </source>
</evidence>
<dbReference type="Pfam" id="PF00892">
    <property type="entry name" value="EamA"/>
    <property type="match status" value="2"/>
</dbReference>
<feature type="domain" description="EamA" evidence="8">
    <location>
        <begin position="147"/>
        <end position="277"/>
    </location>
</feature>
<feature type="transmembrane region" description="Helical" evidence="7">
    <location>
        <begin position="122"/>
        <end position="143"/>
    </location>
</feature>
<feature type="domain" description="EamA" evidence="8">
    <location>
        <begin position="10"/>
        <end position="138"/>
    </location>
</feature>
<comment type="subcellular location">
    <subcellularLocation>
        <location evidence="1">Cell membrane</location>
        <topology evidence="1">Multi-pass membrane protein</topology>
    </subcellularLocation>
</comment>
<reference evidence="9 10" key="1">
    <citation type="submission" date="2017-12" db="EMBL/GenBank/DDBJ databases">
        <title>Phylogenetic diversity of female urinary microbiome.</title>
        <authorList>
            <person name="Thomas-White K."/>
            <person name="Wolfe A.J."/>
        </authorList>
    </citation>
    <scope>NUCLEOTIDE SEQUENCE [LARGE SCALE GENOMIC DNA]</scope>
    <source>
        <strain evidence="9 10">UMB0250</strain>
    </source>
</reference>
<dbReference type="EMBL" id="PKKJ01000004">
    <property type="protein sequence ID" value="PKY66285.1"/>
    <property type="molecule type" value="Genomic_DNA"/>
</dbReference>
<dbReference type="InterPro" id="IPR051258">
    <property type="entry name" value="Diverse_Substrate_Transporter"/>
</dbReference>
<evidence type="ECO:0000256" key="6">
    <source>
        <dbReference type="ARBA" id="ARBA00023136"/>
    </source>
</evidence>
<dbReference type="AlphaFoldDB" id="A0A2I1I572"/>
<comment type="similarity">
    <text evidence="2">Belongs to the EamA transporter family.</text>
</comment>
<dbReference type="PANTHER" id="PTHR42920">
    <property type="entry name" value="OS03G0707200 PROTEIN-RELATED"/>
    <property type="match status" value="1"/>
</dbReference>
<dbReference type="RefSeq" id="WP_101628050.1">
    <property type="nucleotide sequence ID" value="NZ_JBCOMK010000016.1"/>
</dbReference>
<keyword evidence="3" id="KW-1003">Cell membrane</keyword>
<keyword evidence="4 7" id="KW-0812">Transmembrane</keyword>
<proteinExistence type="inferred from homology"/>
<feature type="transmembrane region" description="Helical" evidence="7">
    <location>
        <begin position="93"/>
        <end position="115"/>
    </location>
</feature>
<accession>A0A2I1I572</accession>
<feature type="transmembrane region" description="Helical" evidence="7">
    <location>
        <begin position="204"/>
        <end position="224"/>
    </location>
</feature>
<evidence type="ECO:0000256" key="7">
    <source>
        <dbReference type="SAM" id="Phobius"/>
    </source>
</evidence>
<evidence type="ECO:0000259" key="8">
    <source>
        <dbReference type="Pfam" id="PF00892"/>
    </source>
</evidence>
<feature type="transmembrane region" description="Helical" evidence="7">
    <location>
        <begin position="260"/>
        <end position="278"/>
    </location>
</feature>
<evidence type="ECO:0000256" key="1">
    <source>
        <dbReference type="ARBA" id="ARBA00004651"/>
    </source>
</evidence>